<dbReference type="PANTHER" id="PTHR33121">
    <property type="entry name" value="CYCLIC DI-GMP PHOSPHODIESTERASE PDEF"/>
    <property type="match status" value="1"/>
</dbReference>
<evidence type="ECO:0000256" key="2">
    <source>
        <dbReference type="SAM" id="Phobius"/>
    </source>
</evidence>
<evidence type="ECO:0000313" key="6">
    <source>
        <dbReference type="Proteomes" id="UP001056937"/>
    </source>
</evidence>
<reference evidence="5" key="1">
    <citation type="journal article" date="2022" name="Toxins">
        <title>Genomic Analysis of Sphingopyxis sp. USTB-05 for Biodegrading Cyanobacterial Hepatotoxins.</title>
        <authorList>
            <person name="Liu C."/>
            <person name="Xu Q."/>
            <person name="Zhao Z."/>
            <person name="Zhang H."/>
            <person name="Liu X."/>
            <person name="Yin C."/>
            <person name="Liu Y."/>
            <person name="Yan H."/>
        </authorList>
    </citation>
    <scope>NUCLEOTIDE SEQUENCE</scope>
    <source>
        <strain evidence="5">NBD5</strain>
    </source>
</reference>
<dbReference type="PROSITE" id="PS50887">
    <property type="entry name" value="GGDEF"/>
    <property type="match status" value="1"/>
</dbReference>
<feature type="transmembrane region" description="Helical" evidence="2">
    <location>
        <begin position="46"/>
        <end position="67"/>
    </location>
</feature>
<dbReference type="SUPFAM" id="SSF55073">
    <property type="entry name" value="Nucleotide cyclase"/>
    <property type="match status" value="1"/>
</dbReference>
<dbReference type="InterPro" id="IPR029787">
    <property type="entry name" value="Nucleotide_cyclase"/>
</dbReference>
<dbReference type="InterPro" id="IPR000160">
    <property type="entry name" value="GGDEF_dom"/>
</dbReference>
<keyword evidence="2" id="KW-0472">Membrane</keyword>
<dbReference type="InterPro" id="IPR050706">
    <property type="entry name" value="Cyclic-di-GMP_PDE-like"/>
</dbReference>
<dbReference type="Pfam" id="PF00563">
    <property type="entry name" value="EAL"/>
    <property type="match status" value="1"/>
</dbReference>
<evidence type="ECO:0000313" key="5">
    <source>
        <dbReference type="EMBL" id="USI73079.1"/>
    </source>
</evidence>
<dbReference type="Gene3D" id="3.20.20.450">
    <property type="entry name" value="EAL domain"/>
    <property type="match status" value="1"/>
</dbReference>
<gene>
    <name evidence="5" type="ORF">LHA26_00950</name>
</gene>
<dbReference type="SMART" id="SM00052">
    <property type="entry name" value="EAL"/>
    <property type="match status" value="1"/>
</dbReference>
<dbReference type="Gene3D" id="3.30.70.270">
    <property type="match status" value="1"/>
</dbReference>
<sequence>MKAFTQRRHQALARARRDLPLGALLAALAFYLLGSGLHMLGARGLWVSPGALRLLCGGVLSLGALLLGWRRYRRLVADTESGTRVRTPVRTDELTGFHSRRTFAEDAAALLRHRPRRDVAMLVVDLDHFRTVNEVHGHLAGDEVLRGAADTIRRALPPDALAGRLDGDRFAIALPFEGRHASVVDGLADFLVGTLAQPIVTRGVTAHLGASVGLASAEGEAPTVDALLRRSTIAMRAAKRAGGGRATWFDAAMEQELIQRNSIERGLREGIPRGEIIPFYEPQVELESGRLLGFEVLARWDHPSHGIISPDLFIPVAEESGLIGDLSMAVMRRAFTEARDWDSSLALSVNISPAQLRDPWLAQKIVKLLVETGFPPSRLEVEITESSLFQNLPLAQTIIGSLKNQGIRLALDDFGTGYSSLAHLRALPFDRIKIDRSFVMSMIDNAESAAIVDAISKLGESLNMPVTAEGIEDERIRARLTEIGCAKGQGWHFGKPMTVGAARRLLAERGLLPAARAQIGPADTGRESEQRRAGLAAR</sequence>
<proteinExistence type="predicted"/>
<organism evidence="5 6">
    <name type="scientific">Sphingomonas morindae</name>
    <dbReference type="NCBI Taxonomy" id="1541170"/>
    <lineage>
        <taxon>Bacteria</taxon>
        <taxon>Pseudomonadati</taxon>
        <taxon>Pseudomonadota</taxon>
        <taxon>Alphaproteobacteria</taxon>
        <taxon>Sphingomonadales</taxon>
        <taxon>Sphingomonadaceae</taxon>
        <taxon>Sphingomonas</taxon>
    </lineage>
</organism>
<dbReference type="Proteomes" id="UP001056937">
    <property type="component" value="Chromosome 1"/>
</dbReference>
<accession>A0ABY4X803</accession>
<dbReference type="InterPro" id="IPR043128">
    <property type="entry name" value="Rev_trsase/Diguanyl_cyclase"/>
</dbReference>
<dbReference type="RefSeq" id="WP_252166891.1">
    <property type="nucleotide sequence ID" value="NZ_CP084930.1"/>
</dbReference>
<dbReference type="InterPro" id="IPR035919">
    <property type="entry name" value="EAL_sf"/>
</dbReference>
<dbReference type="InterPro" id="IPR001633">
    <property type="entry name" value="EAL_dom"/>
</dbReference>
<dbReference type="Pfam" id="PF00990">
    <property type="entry name" value="GGDEF"/>
    <property type="match status" value="1"/>
</dbReference>
<evidence type="ECO:0000259" key="4">
    <source>
        <dbReference type="PROSITE" id="PS50887"/>
    </source>
</evidence>
<dbReference type="CDD" id="cd01948">
    <property type="entry name" value="EAL"/>
    <property type="match status" value="1"/>
</dbReference>
<feature type="transmembrane region" description="Helical" evidence="2">
    <location>
        <begin position="21"/>
        <end position="40"/>
    </location>
</feature>
<dbReference type="PROSITE" id="PS50883">
    <property type="entry name" value="EAL"/>
    <property type="match status" value="1"/>
</dbReference>
<keyword evidence="6" id="KW-1185">Reference proteome</keyword>
<protein>
    <submittedName>
        <fullName evidence="5">GGDEF and EAL domain-containing protein</fullName>
    </submittedName>
</protein>
<dbReference type="EMBL" id="CP084930">
    <property type="protein sequence ID" value="USI73079.1"/>
    <property type="molecule type" value="Genomic_DNA"/>
</dbReference>
<dbReference type="PANTHER" id="PTHR33121:SF70">
    <property type="entry name" value="SIGNALING PROTEIN YKOW"/>
    <property type="match status" value="1"/>
</dbReference>
<evidence type="ECO:0000256" key="1">
    <source>
        <dbReference type="SAM" id="MobiDB-lite"/>
    </source>
</evidence>
<keyword evidence="2" id="KW-0812">Transmembrane</keyword>
<dbReference type="NCBIfam" id="TIGR00254">
    <property type="entry name" value="GGDEF"/>
    <property type="match status" value="1"/>
</dbReference>
<evidence type="ECO:0000259" key="3">
    <source>
        <dbReference type="PROSITE" id="PS50883"/>
    </source>
</evidence>
<dbReference type="SUPFAM" id="SSF141868">
    <property type="entry name" value="EAL domain-like"/>
    <property type="match status" value="1"/>
</dbReference>
<name>A0ABY4X803_9SPHN</name>
<feature type="region of interest" description="Disordered" evidence="1">
    <location>
        <begin position="517"/>
        <end position="538"/>
    </location>
</feature>
<dbReference type="SMART" id="SM00267">
    <property type="entry name" value="GGDEF"/>
    <property type="match status" value="1"/>
</dbReference>
<feature type="domain" description="GGDEF" evidence="4">
    <location>
        <begin position="117"/>
        <end position="251"/>
    </location>
</feature>
<dbReference type="CDD" id="cd01949">
    <property type="entry name" value="GGDEF"/>
    <property type="match status" value="1"/>
</dbReference>
<feature type="domain" description="EAL" evidence="3">
    <location>
        <begin position="260"/>
        <end position="510"/>
    </location>
</feature>
<keyword evidence="2" id="KW-1133">Transmembrane helix</keyword>